<dbReference type="PANTHER" id="PTHR30289:SF1">
    <property type="entry name" value="PEBP (PHOSPHATIDYLETHANOLAMINE-BINDING PROTEIN) FAMILY PROTEIN"/>
    <property type="match status" value="1"/>
</dbReference>
<gene>
    <name evidence="2" type="ORF">FY030_08280</name>
</gene>
<dbReference type="PANTHER" id="PTHR30289">
    <property type="entry name" value="UNCHARACTERIZED PROTEIN YBCL-RELATED"/>
    <property type="match status" value="1"/>
</dbReference>
<comment type="similarity">
    <text evidence="1">Belongs to the UPF0098 family.</text>
</comment>
<evidence type="ECO:0000313" key="3">
    <source>
        <dbReference type="Proteomes" id="UP000326546"/>
    </source>
</evidence>
<dbReference type="InterPro" id="IPR036610">
    <property type="entry name" value="PEBP-like_sf"/>
</dbReference>
<keyword evidence="3" id="KW-1185">Reference proteome</keyword>
<dbReference type="SUPFAM" id="SSF49777">
    <property type="entry name" value="PEBP-like"/>
    <property type="match status" value="1"/>
</dbReference>
<evidence type="ECO:0000256" key="1">
    <source>
        <dbReference type="ARBA" id="ARBA00007120"/>
    </source>
</evidence>
<protein>
    <submittedName>
        <fullName evidence="2">YbhB/YbcL family Raf kinase inhibitor-like protein</fullName>
    </submittedName>
</protein>
<evidence type="ECO:0000313" key="2">
    <source>
        <dbReference type="EMBL" id="QFG68711.1"/>
    </source>
</evidence>
<dbReference type="AlphaFoldDB" id="A0A5J6V6A0"/>
<dbReference type="CDD" id="cd00865">
    <property type="entry name" value="PEBP_bact_arch"/>
    <property type="match status" value="1"/>
</dbReference>
<dbReference type="InterPro" id="IPR008914">
    <property type="entry name" value="PEBP"/>
</dbReference>
<dbReference type="Pfam" id="PF01161">
    <property type="entry name" value="PBP"/>
    <property type="match status" value="1"/>
</dbReference>
<reference evidence="2 3" key="1">
    <citation type="submission" date="2019-09" db="EMBL/GenBank/DDBJ databases">
        <title>Serinicoccus pratensis sp. nov., isolated from meadow soil.</title>
        <authorList>
            <person name="Zhang W."/>
        </authorList>
    </citation>
    <scope>NUCLEOTIDE SEQUENCE [LARGE SCALE GENOMIC DNA]</scope>
    <source>
        <strain evidence="2 3">W204</strain>
    </source>
</reference>
<dbReference type="NCBIfam" id="TIGR00481">
    <property type="entry name" value="YbhB/YbcL family Raf kinase inhibitor-like protein"/>
    <property type="match status" value="1"/>
</dbReference>
<proteinExistence type="inferred from homology"/>
<name>A0A5J6V6A0_9MICO</name>
<accession>A0A5J6V6A0</accession>
<dbReference type="Proteomes" id="UP000326546">
    <property type="component" value="Chromosome"/>
</dbReference>
<dbReference type="Gene3D" id="3.90.280.10">
    <property type="entry name" value="PEBP-like"/>
    <property type="match status" value="1"/>
</dbReference>
<organism evidence="2 3">
    <name type="scientific">Ornithinimicrobium pratense</name>
    <dbReference type="NCBI Taxonomy" id="2593973"/>
    <lineage>
        <taxon>Bacteria</taxon>
        <taxon>Bacillati</taxon>
        <taxon>Actinomycetota</taxon>
        <taxon>Actinomycetes</taxon>
        <taxon>Micrococcales</taxon>
        <taxon>Ornithinimicrobiaceae</taxon>
        <taxon>Ornithinimicrobium</taxon>
    </lineage>
</organism>
<sequence>MDLSRTLPPHPIEHLPAAPAQLQVHSEDFEDNGPLPKSAGFGFGNTSPQLSWSGAPEGTKSYLLVCHDPDAPVLGGFTHWAVMGLPADVTSLPAGAGEFGRHFGEGAVTLENDFGTKDYGGAAPPEGDAPHRYVFTVWALDTDRTGLDGSTSVAKAQFSTLGNVLARGHLTGTYEQ</sequence>
<dbReference type="OrthoDB" id="9797506at2"/>
<dbReference type="EMBL" id="CP044427">
    <property type="protein sequence ID" value="QFG68711.1"/>
    <property type="molecule type" value="Genomic_DNA"/>
</dbReference>
<dbReference type="RefSeq" id="WP_158061097.1">
    <property type="nucleotide sequence ID" value="NZ_CP044427.1"/>
</dbReference>
<dbReference type="KEGG" id="serw:FY030_08280"/>
<dbReference type="InterPro" id="IPR005247">
    <property type="entry name" value="YbhB_YbcL/LppC-like"/>
</dbReference>